<gene>
    <name evidence="1" type="ORF">LOK49_LG05G03814</name>
</gene>
<sequence length="159" mass="17872">MFSVQWEMDKLPQIFHAPEIIVETAFLLSVLGAKILPIRQSFERASASLVSSSRTSSYKDSEAGYEEAIEEKEGRKEPAKQTKEKKRSTTPMAHNNILPMDPRSGFCKSDSIFYSKRKPIPLPPNDSLNVTTFISFRAHPGKIAFIDASTARHLTFPEV</sequence>
<dbReference type="Proteomes" id="UP001060215">
    <property type="component" value="Chromosome 4"/>
</dbReference>
<accession>A0ACC0HPL3</accession>
<evidence type="ECO:0000313" key="2">
    <source>
        <dbReference type="Proteomes" id="UP001060215"/>
    </source>
</evidence>
<reference evidence="1 2" key="1">
    <citation type="journal article" date="2022" name="Plant J.">
        <title>Chromosome-level genome of Camellia lanceoleosa provides a valuable resource for understanding genome evolution and self-incompatibility.</title>
        <authorList>
            <person name="Gong W."/>
            <person name="Xiao S."/>
            <person name="Wang L."/>
            <person name="Liao Z."/>
            <person name="Chang Y."/>
            <person name="Mo W."/>
            <person name="Hu G."/>
            <person name="Li W."/>
            <person name="Zhao G."/>
            <person name="Zhu H."/>
            <person name="Hu X."/>
            <person name="Ji K."/>
            <person name="Xiang X."/>
            <person name="Song Q."/>
            <person name="Yuan D."/>
            <person name="Jin S."/>
            <person name="Zhang L."/>
        </authorList>
    </citation>
    <scope>NUCLEOTIDE SEQUENCE [LARGE SCALE GENOMIC DNA]</scope>
    <source>
        <strain evidence="1">SQ_2022a</strain>
    </source>
</reference>
<dbReference type="EMBL" id="CM045761">
    <property type="protein sequence ID" value="KAI8015348.1"/>
    <property type="molecule type" value="Genomic_DNA"/>
</dbReference>
<comment type="caution">
    <text evidence="1">The sequence shown here is derived from an EMBL/GenBank/DDBJ whole genome shotgun (WGS) entry which is preliminary data.</text>
</comment>
<keyword evidence="2" id="KW-1185">Reference proteome</keyword>
<organism evidence="1 2">
    <name type="scientific">Camellia lanceoleosa</name>
    <dbReference type="NCBI Taxonomy" id="1840588"/>
    <lineage>
        <taxon>Eukaryota</taxon>
        <taxon>Viridiplantae</taxon>
        <taxon>Streptophyta</taxon>
        <taxon>Embryophyta</taxon>
        <taxon>Tracheophyta</taxon>
        <taxon>Spermatophyta</taxon>
        <taxon>Magnoliopsida</taxon>
        <taxon>eudicotyledons</taxon>
        <taxon>Gunneridae</taxon>
        <taxon>Pentapetalae</taxon>
        <taxon>asterids</taxon>
        <taxon>Ericales</taxon>
        <taxon>Theaceae</taxon>
        <taxon>Camellia</taxon>
    </lineage>
</organism>
<name>A0ACC0HPL3_9ERIC</name>
<proteinExistence type="predicted"/>
<evidence type="ECO:0000313" key="1">
    <source>
        <dbReference type="EMBL" id="KAI8015348.1"/>
    </source>
</evidence>
<protein>
    <submittedName>
        <fullName evidence="1">4-coumarate--CoA ligase-like 5</fullName>
    </submittedName>
</protein>